<evidence type="ECO:0000256" key="3">
    <source>
        <dbReference type="ARBA" id="ARBA00022833"/>
    </source>
</evidence>
<dbReference type="Proteomes" id="UP000078237">
    <property type="component" value="Unassembled WGS sequence"/>
</dbReference>
<name>A0A175VUD0_9PEZI</name>
<evidence type="ECO:0000259" key="6">
    <source>
        <dbReference type="PROSITE" id="PS50199"/>
    </source>
</evidence>
<feature type="domain" description="WLM" evidence="7">
    <location>
        <begin position="1"/>
        <end position="190"/>
    </location>
</feature>
<feature type="compositionally biased region" description="Low complexity" evidence="5">
    <location>
        <begin position="244"/>
        <end position="255"/>
    </location>
</feature>
<dbReference type="OrthoDB" id="261960at2759"/>
<keyword evidence="8" id="KW-0645">Protease</keyword>
<dbReference type="AlphaFoldDB" id="A0A175VUD0"/>
<dbReference type="PANTHER" id="PTHR46622:SF1">
    <property type="entry name" value="DNA-DEPENDENT METALLOPROTEASE WSS1"/>
    <property type="match status" value="1"/>
</dbReference>
<dbReference type="InterPro" id="IPR013536">
    <property type="entry name" value="WLM_dom"/>
</dbReference>
<feature type="region of interest" description="Disordered" evidence="5">
    <location>
        <begin position="219"/>
        <end position="285"/>
    </location>
</feature>
<evidence type="ECO:0000256" key="2">
    <source>
        <dbReference type="ARBA" id="ARBA00022771"/>
    </source>
</evidence>
<dbReference type="SMART" id="SM00547">
    <property type="entry name" value="ZnF_RBZ"/>
    <property type="match status" value="1"/>
</dbReference>
<dbReference type="VEuPathDB" id="FungiDB:MMYC01_209597"/>
<gene>
    <name evidence="8" type="ORF">MMYC01_209597</name>
</gene>
<evidence type="ECO:0000313" key="9">
    <source>
        <dbReference type="Proteomes" id="UP000078237"/>
    </source>
</evidence>
<dbReference type="GO" id="GO:0006508">
    <property type="term" value="P:proteolysis"/>
    <property type="evidence" value="ECO:0007669"/>
    <property type="project" value="UniProtKB-KW"/>
</dbReference>
<protein>
    <submittedName>
        <fullName evidence="8">DNA-dependent metalloprotease WSS1</fullName>
    </submittedName>
</protein>
<dbReference type="PANTHER" id="PTHR46622">
    <property type="entry name" value="DNA-DEPENDENT METALLOPROTEASE WSS1"/>
    <property type="match status" value="1"/>
</dbReference>
<evidence type="ECO:0000256" key="4">
    <source>
        <dbReference type="PROSITE-ProRule" id="PRU00322"/>
    </source>
</evidence>
<dbReference type="InterPro" id="IPR036443">
    <property type="entry name" value="Znf_RanBP2_sf"/>
</dbReference>
<keyword evidence="8" id="KW-0482">Metalloprotease</keyword>
<feature type="compositionally biased region" description="Low complexity" evidence="5">
    <location>
        <begin position="265"/>
        <end position="282"/>
    </location>
</feature>
<proteinExistence type="predicted"/>
<keyword evidence="3" id="KW-0862">Zinc</keyword>
<keyword evidence="8" id="KW-0378">Hydrolase</keyword>
<dbReference type="EMBL" id="LCTW02000363">
    <property type="protein sequence ID" value="KXX74344.1"/>
    <property type="molecule type" value="Genomic_DNA"/>
</dbReference>
<dbReference type="PROSITE" id="PS01358">
    <property type="entry name" value="ZF_RANBP2_1"/>
    <property type="match status" value="1"/>
</dbReference>
<keyword evidence="9" id="KW-1185">Reference proteome</keyword>
<keyword evidence="2 4" id="KW-0863">Zinc-finger</keyword>
<evidence type="ECO:0000259" key="7">
    <source>
        <dbReference type="PROSITE" id="PS51397"/>
    </source>
</evidence>
<dbReference type="GO" id="GO:0005634">
    <property type="term" value="C:nucleus"/>
    <property type="evidence" value="ECO:0007669"/>
    <property type="project" value="TreeGrafter"/>
</dbReference>
<dbReference type="GO" id="GO:0008270">
    <property type="term" value="F:zinc ion binding"/>
    <property type="evidence" value="ECO:0007669"/>
    <property type="project" value="UniProtKB-KW"/>
</dbReference>
<accession>A0A175VUD0</accession>
<dbReference type="InterPro" id="IPR053000">
    <property type="entry name" value="WSS1-like_metalloprotease"/>
</dbReference>
<feature type="domain" description="RanBP2-type" evidence="6">
    <location>
        <begin position="294"/>
        <end position="323"/>
    </location>
</feature>
<dbReference type="STRING" id="100816.A0A175VUD0"/>
<evidence type="ECO:0000256" key="5">
    <source>
        <dbReference type="SAM" id="MobiDB-lite"/>
    </source>
</evidence>
<reference evidence="8 9" key="1">
    <citation type="journal article" date="2016" name="Genome Announc.">
        <title>Genome Sequence of Madurella mycetomatis mm55, Isolated from a Human Mycetoma Case in Sudan.</title>
        <authorList>
            <person name="Smit S."/>
            <person name="Derks M.F."/>
            <person name="Bervoets S."/>
            <person name="Fahal A."/>
            <person name="van Leeuwen W."/>
            <person name="van Belkum A."/>
            <person name="van de Sande W.W."/>
        </authorList>
    </citation>
    <scope>NUCLEOTIDE SEQUENCE [LARGE SCALE GENOMIC DNA]</scope>
    <source>
        <strain evidence="9">mm55</strain>
    </source>
</reference>
<dbReference type="GO" id="GO:0008237">
    <property type="term" value="F:metallopeptidase activity"/>
    <property type="evidence" value="ECO:0007669"/>
    <property type="project" value="UniProtKB-KW"/>
</dbReference>
<organism evidence="8 9">
    <name type="scientific">Madurella mycetomatis</name>
    <dbReference type="NCBI Taxonomy" id="100816"/>
    <lineage>
        <taxon>Eukaryota</taxon>
        <taxon>Fungi</taxon>
        <taxon>Dikarya</taxon>
        <taxon>Ascomycota</taxon>
        <taxon>Pezizomycotina</taxon>
        <taxon>Sordariomycetes</taxon>
        <taxon>Sordariomycetidae</taxon>
        <taxon>Sordariales</taxon>
        <taxon>Sordariales incertae sedis</taxon>
        <taxon>Madurella</taxon>
    </lineage>
</organism>
<dbReference type="GO" id="GO:0006281">
    <property type="term" value="P:DNA repair"/>
    <property type="evidence" value="ECO:0007669"/>
    <property type="project" value="TreeGrafter"/>
</dbReference>
<evidence type="ECO:0000313" key="8">
    <source>
        <dbReference type="EMBL" id="KXX74344.1"/>
    </source>
</evidence>
<dbReference type="Pfam" id="PF08325">
    <property type="entry name" value="WLM"/>
    <property type="match status" value="1"/>
</dbReference>
<sequence length="325" mass="36203">MSGRFDVPIRAFTHMRGLPWQEEALSKLKLLGALVTPIMRARGWKVGELAELYQDDEPNLLGLNCERGVWIKVRLRTAGKPDDFLHFGEVLDTMLHELAHCAYMDHSDKFQALWDQLRDEMVGMLERLSRSHKAPGILRDATSRISRTSFAPSSNLRSSVMRGCASTSLGPRRIREIYESGARASVRTLVSEDVANESAVSQNFWNLFQEEKERKYGSSYVRPSTRNLLGSRAGSPLAGGSNGYSGSSNRHGSYGADSTRTIVPSRDSAASRSRQSALSRSRIPPTSSTAMLKLQGYWNCQLCTLLNSPDRDRCEACRGPSGRMR</sequence>
<dbReference type="InterPro" id="IPR001876">
    <property type="entry name" value="Znf_RanBP2"/>
</dbReference>
<dbReference type="PROSITE" id="PS51397">
    <property type="entry name" value="WLM"/>
    <property type="match status" value="1"/>
</dbReference>
<dbReference type="PROSITE" id="PS50199">
    <property type="entry name" value="ZF_RANBP2_2"/>
    <property type="match status" value="1"/>
</dbReference>
<dbReference type="SUPFAM" id="SSF90209">
    <property type="entry name" value="Ran binding protein zinc finger-like"/>
    <property type="match status" value="1"/>
</dbReference>
<dbReference type="Gene3D" id="2.30.30.380">
    <property type="entry name" value="Zn-finger domain of Sec23/24"/>
    <property type="match status" value="1"/>
</dbReference>
<evidence type="ECO:0000256" key="1">
    <source>
        <dbReference type="ARBA" id="ARBA00022723"/>
    </source>
</evidence>
<keyword evidence="1" id="KW-0479">Metal-binding</keyword>
<comment type="caution">
    <text evidence="8">The sequence shown here is derived from an EMBL/GenBank/DDBJ whole genome shotgun (WGS) entry which is preliminary data.</text>
</comment>